<reference evidence="3" key="1">
    <citation type="submission" date="2021-02" db="EMBL/GenBank/DDBJ databases">
        <authorList>
            <person name="Nowell W R."/>
        </authorList>
    </citation>
    <scope>NUCLEOTIDE SEQUENCE</scope>
</reference>
<evidence type="ECO:0000313" key="3">
    <source>
        <dbReference type="EMBL" id="CAF4225808.1"/>
    </source>
</evidence>
<feature type="region of interest" description="Disordered" evidence="2">
    <location>
        <begin position="89"/>
        <end position="164"/>
    </location>
</feature>
<feature type="compositionally biased region" description="Basic and acidic residues" evidence="2">
    <location>
        <begin position="111"/>
        <end position="127"/>
    </location>
</feature>
<feature type="compositionally biased region" description="Acidic residues" evidence="2">
    <location>
        <begin position="95"/>
        <end position="110"/>
    </location>
</feature>
<comment type="similarity">
    <text evidence="1">Belongs to the PDCD5 family.</text>
</comment>
<dbReference type="Gene3D" id="1.10.8.140">
    <property type="entry name" value="PDCD5-like"/>
    <property type="match status" value="1"/>
</dbReference>
<dbReference type="SUPFAM" id="SSF46950">
    <property type="entry name" value="Double-stranded DNA-binding domain"/>
    <property type="match status" value="1"/>
</dbReference>
<accession>A0A820D9X5</accession>
<evidence type="ECO:0000256" key="1">
    <source>
        <dbReference type="ARBA" id="ARBA00010490"/>
    </source>
</evidence>
<dbReference type="AlphaFoldDB" id="A0A820D9X5"/>
<proteinExistence type="inferred from homology"/>
<feature type="region of interest" description="Disordered" evidence="2">
    <location>
        <begin position="1"/>
        <end position="24"/>
    </location>
</feature>
<evidence type="ECO:0000256" key="2">
    <source>
        <dbReference type="SAM" id="MobiDB-lite"/>
    </source>
</evidence>
<keyword evidence="4" id="KW-1185">Reference proteome</keyword>
<sequence>MATTTTFSRDKRSQNPRKVFSPSTASVSLPTHYLIYMEDTVSFLIVARTSIKHIQGQMASLIINKKKLVGEIVVSGTFVRCQTELNKIQKTSQSMDEDSNESESENCQLDEDARSVEKDQENKKIQDFGEESEAEKSPDENFNNRSSNKKRKSQPSYLSQSKKRLKRRILDENIDNESDNEEEIALCLAPKKCKNSSNKDDRLKSIENKMDDFNQCMKKMSHSMRQMASYSNKITSHNLDIYRDPNSQENFTDKVDHNGTDLVTIVGRDFGDFAREVMRVLYSEEERKTHILPPGRPHLSRKPLDSNRFALLNDAVRVKYRLSKHLYDDFFKYHLRPKLSDFLVEERRRESNKITIYNTIKYCERGANKYEIKCDINDKNIIIEMKNEQEIAVVKAFEGQSRLPENVSFSLDQHVAEERGVLTYQYLEELVNKFDEYFHHISRTTANTIALTKPEKGSTIQNMLIQNAACGAINDGEVTGEKSIDPLKQVNKAAAKTTNMNFDRRRATP</sequence>
<dbReference type="EMBL" id="CAJOBG010007760">
    <property type="protein sequence ID" value="CAF4225808.1"/>
    <property type="molecule type" value="Genomic_DNA"/>
</dbReference>
<protein>
    <submittedName>
        <fullName evidence="3">Uncharacterized protein</fullName>
    </submittedName>
</protein>
<gene>
    <name evidence="3" type="ORF">OVN521_LOCUS27697</name>
</gene>
<dbReference type="Pfam" id="PF01984">
    <property type="entry name" value="dsDNA_bind"/>
    <property type="match status" value="1"/>
</dbReference>
<dbReference type="InterPro" id="IPR002836">
    <property type="entry name" value="PDCD5-like"/>
</dbReference>
<dbReference type="InterPro" id="IPR036883">
    <property type="entry name" value="PDCD5-like_sf"/>
</dbReference>
<name>A0A820D9X5_9BILA</name>
<dbReference type="GO" id="GO:0003677">
    <property type="term" value="F:DNA binding"/>
    <property type="evidence" value="ECO:0007669"/>
    <property type="project" value="InterPro"/>
</dbReference>
<comment type="caution">
    <text evidence="3">The sequence shown here is derived from an EMBL/GenBank/DDBJ whole genome shotgun (WGS) entry which is preliminary data.</text>
</comment>
<dbReference type="Proteomes" id="UP000663866">
    <property type="component" value="Unassembled WGS sequence"/>
</dbReference>
<organism evidence="3 4">
    <name type="scientific">Rotaria magnacalcarata</name>
    <dbReference type="NCBI Taxonomy" id="392030"/>
    <lineage>
        <taxon>Eukaryota</taxon>
        <taxon>Metazoa</taxon>
        <taxon>Spiralia</taxon>
        <taxon>Gnathifera</taxon>
        <taxon>Rotifera</taxon>
        <taxon>Eurotatoria</taxon>
        <taxon>Bdelloidea</taxon>
        <taxon>Philodinida</taxon>
        <taxon>Philodinidae</taxon>
        <taxon>Rotaria</taxon>
    </lineage>
</organism>
<evidence type="ECO:0000313" key="4">
    <source>
        <dbReference type="Proteomes" id="UP000663866"/>
    </source>
</evidence>